<feature type="region of interest" description="Disordered" evidence="1">
    <location>
        <begin position="66"/>
        <end position="100"/>
    </location>
</feature>
<feature type="compositionally biased region" description="Basic and acidic residues" evidence="1">
    <location>
        <begin position="66"/>
        <end position="87"/>
    </location>
</feature>
<evidence type="ECO:0000256" key="1">
    <source>
        <dbReference type="SAM" id="MobiDB-lite"/>
    </source>
</evidence>
<evidence type="ECO:0000313" key="2">
    <source>
        <dbReference type="EMBL" id="SHH05065.1"/>
    </source>
</evidence>
<organism evidence="2 3">
    <name type="scientific">Bradyrhizobium erythrophlei</name>
    <dbReference type="NCBI Taxonomy" id="1437360"/>
    <lineage>
        <taxon>Bacteria</taxon>
        <taxon>Pseudomonadati</taxon>
        <taxon>Pseudomonadota</taxon>
        <taxon>Alphaproteobacteria</taxon>
        <taxon>Hyphomicrobiales</taxon>
        <taxon>Nitrobacteraceae</taxon>
        <taxon>Bradyrhizobium</taxon>
    </lineage>
</organism>
<dbReference type="EMBL" id="LT670818">
    <property type="protein sequence ID" value="SHH05065.1"/>
    <property type="molecule type" value="Genomic_DNA"/>
</dbReference>
<protein>
    <submittedName>
        <fullName evidence="2">Uncharacterized protein</fullName>
    </submittedName>
</protein>
<dbReference type="AlphaFoldDB" id="A0A1M5PT68"/>
<accession>A0A1M5PT68</accession>
<name>A0A1M5PT68_9BRAD</name>
<reference evidence="2 3" key="1">
    <citation type="submission" date="2016-11" db="EMBL/GenBank/DDBJ databases">
        <authorList>
            <person name="Jaros S."/>
            <person name="Januszkiewicz K."/>
            <person name="Wedrychowicz H."/>
        </authorList>
    </citation>
    <scope>NUCLEOTIDE SEQUENCE [LARGE SCALE GENOMIC DNA]</scope>
    <source>
        <strain evidence="2 3">GAS242</strain>
    </source>
</reference>
<dbReference type="Proteomes" id="UP000190675">
    <property type="component" value="Chromosome I"/>
</dbReference>
<proteinExistence type="predicted"/>
<sequence length="100" mass="11688">MLLSRHSAARDGRRAQTVTTPISRTVRTVDIEIRFWDFMALRPDEKLFPHFGEARAAIFAIQKVENGGHDRTPSLNHDRANVTEHRFKPTSPLRQKWLRR</sequence>
<evidence type="ECO:0000313" key="3">
    <source>
        <dbReference type="Proteomes" id="UP000190675"/>
    </source>
</evidence>
<gene>
    <name evidence="2" type="ORF">SAMN05444169_5460</name>
</gene>